<dbReference type="RefSeq" id="WP_136543596.1">
    <property type="nucleotide sequence ID" value="NZ_STGU01000030.1"/>
</dbReference>
<sequence length="174" mass="19258">MNLQFLQSWRGALLIAAIVTLGMTAYKAVFGPDPATRIAESRMARLLPGGQPSQDMLNRQIAAARPYVSARITLGQLARYMARLNYEITWEVVDVNAFVMRAIGDDVLTRQSEEYAIQFIVLDGPVQDGRVIGTFEGPAVGIDSMAYNRETVSDEETVQFLLHIISELSPVPLQ</sequence>
<dbReference type="Proteomes" id="UP000307378">
    <property type="component" value="Unassembled WGS sequence"/>
</dbReference>
<proteinExistence type="predicted"/>
<dbReference type="EMBL" id="STGU01000030">
    <property type="protein sequence ID" value="THV29850.1"/>
    <property type="molecule type" value="Genomic_DNA"/>
</dbReference>
<dbReference type="AlphaFoldDB" id="A0A4S8PH31"/>
<evidence type="ECO:0000313" key="1">
    <source>
        <dbReference type="EMBL" id="THV29850.1"/>
    </source>
</evidence>
<protein>
    <submittedName>
        <fullName evidence="1">Uncharacterized protein</fullName>
    </submittedName>
</protein>
<name>A0A4S8PH31_9HYPH</name>
<accession>A0A4S8PH31</accession>
<reference evidence="1 2" key="1">
    <citation type="submission" date="2019-04" db="EMBL/GenBank/DDBJ databases">
        <title>genome sequence of strain W3.</title>
        <authorList>
            <person name="Gao J."/>
            <person name="Sun J."/>
        </authorList>
    </citation>
    <scope>NUCLEOTIDE SEQUENCE [LARGE SCALE GENOMIC DNA]</scope>
    <source>
        <strain evidence="1 2">W3</strain>
    </source>
</reference>
<comment type="caution">
    <text evidence="1">The sequence shown here is derived from an EMBL/GenBank/DDBJ whole genome shotgun (WGS) entry which is preliminary data.</text>
</comment>
<evidence type="ECO:0000313" key="2">
    <source>
        <dbReference type="Proteomes" id="UP000307378"/>
    </source>
</evidence>
<gene>
    <name evidence="1" type="ORF">FAA86_23295</name>
</gene>
<organism evidence="1 2">
    <name type="scientific">Rhizobium rosettiformans W3</name>
    <dbReference type="NCBI Taxonomy" id="538378"/>
    <lineage>
        <taxon>Bacteria</taxon>
        <taxon>Pseudomonadati</taxon>
        <taxon>Pseudomonadota</taxon>
        <taxon>Alphaproteobacteria</taxon>
        <taxon>Hyphomicrobiales</taxon>
        <taxon>Rhizobiaceae</taxon>
        <taxon>Rhizobium/Agrobacterium group</taxon>
        <taxon>Rhizobium</taxon>
    </lineage>
</organism>